<dbReference type="EMBL" id="JAAVJD010000121">
    <property type="protein sequence ID" value="NJQ06977.1"/>
    <property type="molecule type" value="Genomic_DNA"/>
</dbReference>
<accession>A0A7X6D2G4</accession>
<protein>
    <submittedName>
        <fullName evidence="2">Uncharacterized protein</fullName>
    </submittedName>
</protein>
<organism evidence="2 3">
    <name type="scientific">Streptomyces lonarensis</name>
    <dbReference type="NCBI Taxonomy" id="700599"/>
    <lineage>
        <taxon>Bacteria</taxon>
        <taxon>Bacillati</taxon>
        <taxon>Actinomycetota</taxon>
        <taxon>Actinomycetes</taxon>
        <taxon>Kitasatosporales</taxon>
        <taxon>Streptomycetaceae</taxon>
        <taxon>Streptomyces</taxon>
    </lineage>
</organism>
<dbReference type="RefSeq" id="WP_167971596.1">
    <property type="nucleotide sequence ID" value="NZ_BHZG01000628.1"/>
</dbReference>
<evidence type="ECO:0000256" key="1">
    <source>
        <dbReference type="SAM" id="MobiDB-lite"/>
    </source>
</evidence>
<evidence type="ECO:0000313" key="2">
    <source>
        <dbReference type="EMBL" id="NJQ06977.1"/>
    </source>
</evidence>
<name>A0A7X6D2G4_9ACTN</name>
<gene>
    <name evidence="2" type="ORF">HCN56_15655</name>
</gene>
<keyword evidence="3" id="KW-1185">Reference proteome</keyword>
<comment type="caution">
    <text evidence="2">The sequence shown here is derived from an EMBL/GenBank/DDBJ whole genome shotgun (WGS) entry which is preliminary data.</text>
</comment>
<sequence>MTTGCLVIVSPVEDHEEASMSDHAPEETAASDAVGDSEPEPPELAELLRRAAALTKRIDAHLRALEAR</sequence>
<feature type="compositionally biased region" description="Basic and acidic residues" evidence="1">
    <location>
        <begin position="17"/>
        <end position="26"/>
    </location>
</feature>
<reference evidence="2 3" key="1">
    <citation type="submission" date="2020-03" db="EMBL/GenBank/DDBJ databases">
        <title>Draft genome of Streptomyces sp. ventii, isolated from the Axial Seamount in the Pacific Ocean, and resequencing of the two type strains Streptomyces lonarensis strain NCL 716 and Streptomyces bohaiensis strain 11A07.</title>
        <authorList>
            <person name="Loughran R.M."/>
            <person name="Pfannmuller K.M."/>
            <person name="Wasson B.J."/>
            <person name="Deadmond M.C."/>
            <person name="Paddock B.E."/>
            <person name="Koyack M.J."/>
            <person name="Gallegos D.A."/>
            <person name="Mitchell E.A."/>
            <person name="Ushijima B."/>
            <person name="Saw J.H."/>
            <person name="Mcphail K.L."/>
            <person name="Videau P."/>
        </authorList>
    </citation>
    <scope>NUCLEOTIDE SEQUENCE [LARGE SCALE GENOMIC DNA]</scope>
    <source>
        <strain evidence="2 3">NCL716</strain>
    </source>
</reference>
<evidence type="ECO:0000313" key="3">
    <source>
        <dbReference type="Proteomes" id="UP000578686"/>
    </source>
</evidence>
<dbReference type="Proteomes" id="UP000578686">
    <property type="component" value="Unassembled WGS sequence"/>
</dbReference>
<feature type="region of interest" description="Disordered" evidence="1">
    <location>
        <begin position="10"/>
        <end position="42"/>
    </location>
</feature>
<proteinExistence type="predicted"/>
<dbReference type="AlphaFoldDB" id="A0A7X6D2G4"/>